<evidence type="ECO:0000313" key="7">
    <source>
        <dbReference type="EMBL" id="CAF9936728.1"/>
    </source>
</evidence>
<evidence type="ECO:0000256" key="1">
    <source>
        <dbReference type="ARBA" id="ARBA00004123"/>
    </source>
</evidence>
<sequence length="700" mass="76946">MASTRQVHIYQDPDHTPVLPTNAYLGRPVSSAEASLIDVSGKKDIVLDPPPASSNGRSPYKFNRPSNTSPTRPVFGDRMNIFLPAPQPPKFTTDSPAKRSALSIYHPIAPQKPNKAMVPTFPTAKLADKENHLPYPGDNSTEFPEPPYDHKIQVQAPGSRDHSDKKRRLSDGRSEVLPAPENMPLVGDNGGKPPHSYATLIGMAILRAPSRRLTLAQIYSWISNTFAFYDLTQTGWQNSIRHNLSLNSKFIKQERPKDDPGKGNYWAIKPGEETQFFKDKPTRRPASSSGLNMKPCSLLSSESNVSLYPAPALSTYRALPQPSDAFDPSSDATIPASDAPSQEDDQENIMRMPPPSLRLPISSPIQAIQSSPPVAPKPLFNDGSPSIPALYLPTNHSILQKRKLTDMDDSGYFSSLESSATRPQLPVSAMTQGNESGRRRSTRGRAEDEIARMRSSSHDISPTKSRSLIRQSTPQLVSSSPFRHFEDSLVLPPLTPAMTFKLPPKPPASTSPNTNLRNHRNKIRDLVGSPIKNANLVHDEVSFSPAFNIVDDEHYSLLSPGFSVFAEVNRAGSSRYSSASPGRRSGRRPRTDRINKTSSILADITGANRNSKTLLRAPYLDSPIRRGSPPKTTGLDENTTGDDKEELFGLKYLDEEDVDEFSGLDLLQGFQKIGGQKNTIFSAKKPARPSLGSRSHTSRL</sequence>
<name>A0A8H3IXC5_9LECA</name>
<evidence type="ECO:0000256" key="5">
    <source>
        <dbReference type="SAM" id="MobiDB-lite"/>
    </source>
</evidence>
<dbReference type="PRINTS" id="PR00053">
    <property type="entry name" value="FORKHEAD"/>
</dbReference>
<dbReference type="Gene3D" id="1.10.10.10">
    <property type="entry name" value="Winged helix-like DNA-binding domain superfamily/Winged helix DNA-binding domain"/>
    <property type="match status" value="1"/>
</dbReference>
<dbReference type="OrthoDB" id="5954824at2759"/>
<dbReference type="GO" id="GO:0000978">
    <property type="term" value="F:RNA polymerase II cis-regulatory region sequence-specific DNA binding"/>
    <property type="evidence" value="ECO:0007669"/>
    <property type="project" value="UniProtKB-ARBA"/>
</dbReference>
<feature type="region of interest" description="Disordered" evidence="5">
    <location>
        <begin position="128"/>
        <end position="190"/>
    </location>
</feature>
<evidence type="ECO:0000313" key="8">
    <source>
        <dbReference type="Proteomes" id="UP000664521"/>
    </source>
</evidence>
<gene>
    <name evidence="7" type="primary">FOXJ1</name>
    <name evidence="7" type="ORF">HETSPECPRED_010430</name>
</gene>
<dbReference type="PROSITE" id="PS00658">
    <property type="entry name" value="FORK_HEAD_2"/>
    <property type="match status" value="1"/>
</dbReference>
<dbReference type="GO" id="GO:0001228">
    <property type="term" value="F:DNA-binding transcription activator activity, RNA polymerase II-specific"/>
    <property type="evidence" value="ECO:0007669"/>
    <property type="project" value="UniProtKB-ARBA"/>
</dbReference>
<dbReference type="PANTHER" id="PTHR11829">
    <property type="entry name" value="FORKHEAD BOX PROTEIN"/>
    <property type="match status" value="1"/>
</dbReference>
<keyword evidence="2 4" id="KW-0238">DNA-binding</keyword>
<feature type="compositionally biased region" description="Polar residues" evidence="5">
    <location>
        <begin position="458"/>
        <end position="475"/>
    </location>
</feature>
<evidence type="ECO:0000256" key="2">
    <source>
        <dbReference type="ARBA" id="ARBA00023125"/>
    </source>
</evidence>
<feature type="compositionally biased region" description="Basic and acidic residues" evidence="5">
    <location>
        <begin position="159"/>
        <end position="174"/>
    </location>
</feature>
<dbReference type="CDD" id="cd00059">
    <property type="entry name" value="FH_FOX"/>
    <property type="match status" value="1"/>
</dbReference>
<dbReference type="InterPro" id="IPR050211">
    <property type="entry name" value="FOX_domain-containing"/>
</dbReference>
<dbReference type="PROSITE" id="PS00657">
    <property type="entry name" value="FORK_HEAD_1"/>
    <property type="match status" value="1"/>
</dbReference>
<feature type="region of interest" description="Disordered" evidence="5">
    <location>
        <begin position="414"/>
        <end position="475"/>
    </location>
</feature>
<dbReference type="PANTHER" id="PTHR11829:SF343">
    <property type="entry name" value="FORK-HEAD DOMAIN-CONTAINING PROTEIN"/>
    <property type="match status" value="1"/>
</dbReference>
<dbReference type="FunFam" id="1.10.10.10:FF:000260">
    <property type="entry name" value="Forkhead transcription factor (Sep1)"/>
    <property type="match status" value="1"/>
</dbReference>
<feature type="region of interest" description="Disordered" evidence="5">
    <location>
        <begin position="620"/>
        <end position="641"/>
    </location>
</feature>
<keyword evidence="3 4" id="KW-0539">Nucleus</keyword>
<reference evidence="7" key="1">
    <citation type="submission" date="2021-03" db="EMBL/GenBank/DDBJ databases">
        <authorList>
            <person name="Tagirdzhanova G."/>
        </authorList>
    </citation>
    <scope>NUCLEOTIDE SEQUENCE</scope>
</reference>
<evidence type="ECO:0000259" key="6">
    <source>
        <dbReference type="PROSITE" id="PS50039"/>
    </source>
</evidence>
<feature type="region of interest" description="Disordered" evidence="5">
    <location>
        <begin position="319"/>
        <end position="361"/>
    </location>
</feature>
<feature type="region of interest" description="Disordered" evidence="5">
    <location>
        <begin position="573"/>
        <end position="593"/>
    </location>
</feature>
<dbReference type="GO" id="GO:0005634">
    <property type="term" value="C:nucleus"/>
    <property type="evidence" value="ECO:0007669"/>
    <property type="project" value="UniProtKB-SubCell"/>
</dbReference>
<dbReference type="AlphaFoldDB" id="A0A8H3IXC5"/>
<comment type="subcellular location">
    <subcellularLocation>
        <location evidence="1 4">Nucleus</location>
    </subcellularLocation>
</comment>
<dbReference type="InterPro" id="IPR036388">
    <property type="entry name" value="WH-like_DNA-bd_sf"/>
</dbReference>
<feature type="region of interest" description="Disordered" evidence="5">
    <location>
        <begin position="680"/>
        <end position="700"/>
    </location>
</feature>
<keyword evidence="8" id="KW-1185">Reference proteome</keyword>
<dbReference type="InterPro" id="IPR001766">
    <property type="entry name" value="Fork_head_dom"/>
</dbReference>
<feature type="DNA-binding region" description="Fork-head" evidence="4">
    <location>
        <begin position="192"/>
        <end position="287"/>
    </location>
</feature>
<dbReference type="InterPro" id="IPR030456">
    <property type="entry name" value="TF_fork_head_CS_2"/>
</dbReference>
<organism evidence="7 8">
    <name type="scientific">Heterodermia speciosa</name>
    <dbReference type="NCBI Taxonomy" id="116794"/>
    <lineage>
        <taxon>Eukaryota</taxon>
        <taxon>Fungi</taxon>
        <taxon>Dikarya</taxon>
        <taxon>Ascomycota</taxon>
        <taxon>Pezizomycotina</taxon>
        <taxon>Lecanoromycetes</taxon>
        <taxon>OSLEUM clade</taxon>
        <taxon>Lecanoromycetidae</taxon>
        <taxon>Caliciales</taxon>
        <taxon>Physciaceae</taxon>
        <taxon>Heterodermia</taxon>
    </lineage>
</organism>
<evidence type="ECO:0000256" key="4">
    <source>
        <dbReference type="PROSITE-ProRule" id="PRU00089"/>
    </source>
</evidence>
<feature type="region of interest" description="Disordered" evidence="5">
    <location>
        <begin position="46"/>
        <end position="75"/>
    </location>
</feature>
<feature type="compositionally biased region" description="Low complexity" evidence="5">
    <location>
        <begin position="573"/>
        <end position="583"/>
    </location>
</feature>
<dbReference type="SMART" id="SM00339">
    <property type="entry name" value="FH"/>
    <property type="match status" value="1"/>
</dbReference>
<accession>A0A8H3IXC5</accession>
<dbReference type="InterPro" id="IPR018122">
    <property type="entry name" value="TF_fork_head_CS_1"/>
</dbReference>
<dbReference type="EMBL" id="CAJPDS010000094">
    <property type="protein sequence ID" value="CAF9936728.1"/>
    <property type="molecule type" value="Genomic_DNA"/>
</dbReference>
<dbReference type="PROSITE" id="PS50039">
    <property type="entry name" value="FORK_HEAD_3"/>
    <property type="match status" value="1"/>
</dbReference>
<dbReference type="Pfam" id="PF00250">
    <property type="entry name" value="Forkhead"/>
    <property type="match status" value="1"/>
</dbReference>
<comment type="caution">
    <text evidence="7">The sequence shown here is derived from an EMBL/GenBank/DDBJ whole genome shotgun (WGS) entry which is preliminary data.</text>
</comment>
<dbReference type="Proteomes" id="UP000664521">
    <property type="component" value="Unassembled WGS sequence"/>
</dbReference>
<proteinExistence type="predicted"/>
<evidence type="ECO:0000256" key="3">
    <source>
        <dbReference type="ARBA" id="ARBA00023242"/>
    </source>
</evidence>
<dbReference type="InterPro" id="IPR036390">
    <property type="entry name" value="WH_DNA-bd_sf"/>
</dbReference>
<dbReference type="SUPFAM" id="SSF46785">
    <property type="entry name" value="Winged helix' DNA-binding domain"/>
    <property type="match status" value="1"/>
</dbReference>
<feature type="domain" description="Fork-head" evidence="6">
    <location>
        <begin position="192"/>
        <end position="287"/>
    </location>
</feature>
<protein>
    <submittedName>
        <fullName evidence="7">Forkhead box protein J1</fullName>
    </submittedName>
</protein>